<name>R9ZZT5_9CAUD</name>
<proteinExistence type="predicted"/>
<gene>
    <name evidence="1" type="ORF">Phi19:3_gp064</name>
</gene>
<sequence>MIMFPKEKAKNLVDKMYKVATKNYADNDYAQILANKMWFTEAKESAKICVKEIITELNSIESKDLSDLQFWNEVDYEIDSLQNIG</sequence>
<keyword evidence="2" id="KW-1185">Reference proteome</keyword>
<dbReference type="Proteomes" id="UP000014731">
    <property type="component" value="Segment"/>
</dbReference>
<evidence type="ECO:0000313" key="1">
    <source>
        <dbReference type="EMBL" id="AGO47468.1"/>
    </source>
</evidence>
<dbReference type="KEGG" id="vg:16881052"/>
<dbReference type="EMBL" id="KC821608">
    <property type="protein sequence ID" value="AGO47468.1"/>
    <property type="molecule type" value="Genomic_DNA"/>
</dbReference>
<reference evidence="2" key="2">
    <citation type="submission" date="2013-03" db="EMBL/GenBank/DDBJ databases">
        <title>The Cellulophaga phages: a novel, diverse, and globally ubiquitous model system.</title>
        <authorList>
            <person name="Holmfeldt K."/>
            <person name="Solonenko N."/>
            <person name="Shah M."/>
            <person name="Corrier K."/>
            <person name="Riemann L."/>
            <person name="VerBerkmoes N.C."/>
            <person name="Sullivan M.B."/>
        </authorList>
    </citation>
    <scope>NUCLEOTIDE SEQUENCE [LARGE SCALE GENOMIC DNA]</scope>
</reference>
<organism evidence="1 2">
    <name type="scientific">Cellulophaga phage phi19:3</name>
    <dbReference type="NCBI Taxonomy" id="1327971"/>
    <lineage>
        <taxon>Viruses</taxon>
        <taxon>Duplodnaviria</taxon>
        <taxon>Heunggongvirae</taxon>
        <taxon>Uroviricota</taxon>
        <taxon>Caudoviricetes</taxon>
        <taxon>Pachyviridae</taxon>
        <taxon>Baltivirus</taxon>
        <taxon>Baltivirus phi19tres</taxon>
    </lineage>
</organism>
<dbReference type="OrthoDB" id="37975at10239"/>
<protein>
    <submittedName>
        <fullName evidence="1">Uncharacterized protein</fullName>
    </submittedName>
</protein>
<reference evidence="1 2" key="1">
    <citation type="journal article" date="2013" name="Proc. Natl. Acad. Sci. U.S.A.">
        <title>Twelve previously unknown phage genera are ubiquitous in global oceans.</title>
        <authorList>
            <person name="Holmfeldt K."/>
            <person name="Solonenko N."/>
            <person name="Shah M."/>
            <person name="Corrier K."/>
            <person name="Riemann L."/>
            <person name="Verberkmoes N.C."/>
            <person name="Sullivan M.B."/>
        </authorList>
    </citation>
    <scope>NUCLEOTIDE SEQUENCE [LARGE SCALE GENOMIC DNA]</scope>
    <source>
        <strain evidence="1">Phi19:3</strain>
    </source>
</reference>
<evidence type="ECO:0000313" key="2">
    <source>
        <dbReference type="Proteomes" id="UP000014731"/>
    </source>
</evidence>
<accession>R9ZZT5</accession>
<dbReference type="GeneID" id="16881052"/>
<dbReference type="RefSeq" id="YP_008240849.1">
    <property type="nucleotide sequence ID" value="NC_021789.1"/>
</dbReference>